<organism evidence="1 2">
    <name type="scientific">Litomosoides sigmodontis</name>
    <name type="common">Filarial nematode worm</name>
    <dbReference type="NCBI Taxonomy" id="42156"/>
    <lineage>
        <taxon>Eukaryota</taxon>
        <taxon>Metazoa</taxon>
        <taxon>Ecdysozoa</taxon>
        <taxon>Nematoda</taxon>
        <taxon>Chromadorea</taxon>
        <taxon>Rhabditida</taxon>
        <taxon>Spirurina</taxon>
        <taxon>Spiruromorpha</taxon>
        <taxon>Filarioidea</taxon>
        <taxon>Onchocercidae</taxon>
        <taxon>Litomosoides</taxon>
    </lineage>
</organism>
<keyword evidence="2" id="KW-1185">Reference proteome</keyword>
<evidence type="ECO:0000313" key="1">
    <source>
        <dbReference type="EMBL" id="VDK79958.1"/>
    </source>
</evidence>
<reference evidence="1 2" key="1">
    <citation type="submission" date="2018-08" db="EMBL/GenBank/DDBJ databases">
        <authorList>
            <person name="Laetsch R D."/>
            <person name="Stevens L."/>
            <person name="Kumar S."/>
            <person name="Blaxter L. M."/>
        </authorList>
    </citation>
    <scope>NUCLEOTIDE SEQUENCE [LARGE SCALE GENOMIC DNA]</scope>
</reference>
<dbReference type="AlphaFoldDB" id="A0A3P6UL87"/>
<protein>
    <submittedName>
        <fullName evidence="1">Uncharacterized protein</fullName>
    </submittedName>
</protein>
<gene>
    <name evidence="1" type="ORF">NLS_LOCUS4728</name>
</gene>
<sequence length="136" mass="15851">MFVERHAALDKIKRQHLTRHITWKFKISHPPMEYCRQPMTLQLRKVRQLANSDYKKNSTYRTRNLYGNFEQYDRMDAFRGGSIALSRSSGFGVGEVGWLLTLLVEMDEKTETEAENESSKQSSFGKCMREIGTLPI</sequence>
<accession>A0A3P6UL87</accession>
<name>A0A3P6UL87_LITSI</name>
<evidence type="ECO:0000313" key="2">
    <source>
        <dbReference type="Proteomes" id="UP000277928"/>
    </source>
</evidence>
<proteinExistence type="predicted"/>
<dbReference type="EMBL" id="UYRX01000316">
    <property type="protein sequence ID" value="VDK79958.1"/>
    <property type="molecule type" value="Genomic_DNA"/>
</dbReference>
<dbReference type="Proteomes" id="UP000277928">
    <property type="component" value="Unassembled WGS sequence"/>
</dbReference>